<dbReference type="SUPFAM" id="SSF52075">
    <property type="entry name" value="Outer arm dynein light chain 1"/>
    <property type="match status" value="1"/>
</dbReference>
<comment type="caution">
    <text evidence="3">The sequence shown here is derived from an EMBL/GenBank/DDBJ whole genome shotgun (WGS) entry which is preliminary data.</text>
</comment>
<dbReference type="AlphaFoldDB" id="A0AAD4MX73"/>
<dbReference type="InterPro" id="IPR050216">
    <property type="entry name" value="LRR_domain-containing"/>
</dbReference>
<keyword evidence="2" id="KW-0677">Repeat</keyword>
<dbReference type="PANTHER" id="PTHR48051:SF1">
    <property type="entry name" value="RAS SUPPRESSOR PROTEIN 1"/>
    <property type="match status" value="1"/>
</dbReference>
<dbReference type="InterPro" id="IPR032675">
    <property type="entry name" value="LRR_dom_sf"/>
</dbReference>
<accession>A0AAD4MX73</accession>
<protein>
    <submittedName>
        <fullName evidence="3">Leucine rich repeat domain-containing protein</fullName>
    </submittedName>
</protein>
<dbReference type="Proteomes" id="UP001201812">
    <property type="component" value="Unassembled WGS sequence"/>
</dbReference>
<evidence type="ECO:0000256" key="2">
    <source>
        <dbReference type="ARBA" id="ARBA00022737"/>
    </source>
</evidence>
<dbReference type="InterPro" id="IPR001611">
    <property type="entry name" value="Leu-rich_rpt"/>
</dbReference>
<keyword evidence="1" id="KW-0433">Leucine-rich repeat</keyword>
<dbReference type="PROSITE" id="PS51450">
    <property type="entry name" value="LRR"/>
    <property type="match status" value="1"/>
</dbReference>
<evidence type="ECO:0000313" key="3">
    <source>
        <dbReference type="EMBL" id="KAI1708157.1"/>
    </source>
</evidence>
<dbReference type="GO" id="GO:0005737">
    <property type="term" value="C:cytoplasm"/>
    <property type="evidence" value="ECO:0007669"/>
    <property type="project" value="TreeGrafter"/>
</dbReference>
<dbReference type="PANTHER" id="PTHR48051">
    <property type="match status" value="1"/>
</dbReference>
<dbReference type="Gene3D" id="3.80.10.10">
    <property type="entry name" value="Ribonuclease Inhibitor"/>
    <property type="match status" value="1"/>
</dbReference>
<gene>
    <name evidence="3" type="ORF">DdX_12107</name>
</gene>
<keyword evidence="4" id="KW-1185">Reference proteome</keyword>
<sequence>MAFSAARGVTQVMNRCEDAKTTGYLDLSSCELMYIADAIYLVLTDYQENIDKCSLKNNKLKKFPKKLIERFPNMAVLNMEGNQIGEVPEEIGQWSVLKGINLAKNNLSEFPSQILGVKQLALLDLSYNSIQDIDAETICSSLTSLKQIHLTGNPLTSDNDKRTKIENVLKTKKIVAKF</sequence>
<name>A0AAD4MX73_9BILA</name>
<evidence type="ECO:0000313" key="4">
    <source>
        <dbReference type="Proteomes" id="UP001201812"/>
    </source>
</evidence>
<reference evidence="3" key="1">
    <citation type="submission" date="2022-01" db="EMBL/GenBank/DDBJ databases">
        <title>Genome Sequence Resource for Two Populations of Ditylenchus destructor, the Migratory Endoparasitic Phytonematode.</title>
        <authorList>
            <person name="Zhang H."/>
            <person name="Lin R."/>
            <person name="Xie B."/>
        </authorList>
    </citation>
    <scope>NUCLEOTIDE SEQUENCE</scope>
    <source>
        <strain evidence="3">BazhouSP</strain>
    </source>
</reference>
<organism evidence="3 4">
    <name type="scientific">Ditylenchus destructor</name>
    <dbReference type="NCBI Taxonomy" id="166010"/>
    <lineage>
        <taxon>Eukaryota</taxon>
        <taxon>Metazoa</taxon>
        <taxon>Ecdysozoa</taxon>
        <taxon>Nematoda</taxon>
        <taxon>Chromadorea</taxon>
        <taxon>Rhabditida</taxon>
        <taxon>Tylenchina</taxon>
        <taxon>Tylenchomorpha</taxon>
        <taxon>Sphaerularioidea</taxon>
        <taxon>Anguinidae</taxon>
        <taxon>Anguininae</taxon>
        <taxon>Ditylenchus</taxon>
    </lineage>
</organism>
<dbReference type="EMBL" id="JAKKPZ010000037">
    <property type="protein sequence ID" value="KAI1708157.1"/>
    <property type="molecule type" value="Genomic_DNA"/>
</dbReference>
<proteinExistence type="predicted"/>
<dbReference type="Pfam" id="PF13855">
    <property type="entry name" value="LRR_8"/>
    <property type="match status" value="1"/>
</dbReference>
<evidence type="ECO:0000256" key="1">
    <source>
        <dbReference type="ARBA" id="ARBA00022614"/>
    </source>
</evidence>